<protein>
    <submittedName>
        <fullName evidence="2">Mitotubule-associated protein Gb4</fullName>
    </submittedName>
</protein>
<dbReference type="EMBL" id="NBCO01000002">
    <property type="protein sequence ID" value="ORC92865.1"/>
    <property type="molecule type" value="Genomic_DNA"/>
</dbReference>
<reference evidence="2 3" key="1">
    <citation type="submission" date="2017-03" db="EMBL/GenBank/DDBJ databases">
        <title>An alternative strategy for trypanosome survival in the mammalian bloodstream revealed through genome and transcriptome analysis of the ubiquitous bovine parasite Trypanosoma (Megatrypanum) theileri.</title>
        <authorList>
            <person name="Kelly S."/>
            <person name="Ivens A."/>
            <person name="Mott A."/>
            <person name="O'Neill E."/>
            <person name="Emms D."/>
            <person name="Macleod O."/>
            <person name="Voorheis P."/>
            <person name="Matthews J."/>
            <person name="Matthews K."/>
            <person name="Carrington M."/>
        </authorList>
    </citation>
    <scope>NUCLEOTIDE SEQUENCE [LARGE SCALE GENOMIC DNA]</scope>
    <source>
        <strain evidence="2">Edinburgh</strain>
    </source>
</reference>
<dbReference type="GeneID" id="39981289"/>
<evidence type="ECO:0000259" key="1">
    <source>
        <dbReference type="Pfam" id="PF23398"/>
    </source>
</evidence>
<name>A0A1X0P7P3_9TRYP</name>
<proteinExistence type="predicted"/>
<gene>
    <name evidence="2" type="ORF">TM35_000021910</name>
</gene>
<feature type="non-terminal residue" evidence="2">
    <location>
        <position position="125"/>
    </location>
</feature>
<dbReference type="AlphaFoldDB" id="A0A1X0P7P3"/>
<dbReference type="STRING" id="67003.A0A1X0P7P3"/>
<dbReference type="OrthoDB" id="260030at2759"/>
<keyword evidence="3" id="KW-1185">Reference proteome</keyword>
<dbReference type="Pfam" id="PF23398">
    <property type="entry name" value="FAZ1_cons"/>
    <property type="match status" value="2"/>
</dbReference>
<dbReference type="VEuPathDB" id="TriTrypDB:TM35_000021910"/>
<dbReference type="Proteomes" id="UP000192257">
    <property type="component" value="Unassembled WGS sequence"/>
</dbReference>
<accession>A0A1X0P7P3</accession>
<dbReference type="InterPro" id="IPR056614">
    <property type="entry name" value="FAZ1_cons"/>
</dbReference>
<evidence type="ECO:0000313" key="2">
    <source>
        <dbReference type="EMBL" id="ORC92865.1"/>
    </source>
</evidence>
<sequence length="125" mass="14254">VTAVDLDPAPRALIAFVTVRHTPQLKAEKVMDTLKQCEYKAVWALYEERPHDSSELTKKFEGDDWDLVVENNREKLERAFRKETADALGVSPSQVVVTNCRIGSLFVDFKVMRCGLSDEEILKRT</sequence>
<comment type="caution">
    <text evidence="2">The sequence shown here is derived from an EMBL/GenBank/DDBJ whole genome shotgun (WGS) entry which is preliminary data.</text>
</comment>
<organism evidence="2 3">
    <name type="scientific">Trypanosoma theileri</name>
    <dbReference type="NCBI Taxonomy" id="67003"/>
    <lineage>
        <taxon>Eukaryota</taxon>
        <taxon>Discoba</taxon>
        <taxon>Euglenozoa</taxon>
        <taxon>Kinetoplastea</taxon>
        <taxon>Metakinetoplastina</taxon>
        <taxon>Trypanosomatida</taxon>
        <taxon>Trypanosomatidae</taxon>
        <taxon>Trypanosoma</taxon>
    </lineage>
</organism>
<feature type="domain" description="Flagellar attachment zone protein 1 conserved" evidence="1">
    <location>
        <begin position="1"/>
        <end position="49"/>
    </location>
</feature>
<feature type="domain" description="Flagellar attachment zone protein 1 conserved" evidence="1">
    <location>
        <begin position="55"/>
        <end position="113"/>
    </location>
</feature>
<dbReference type="RefSeq" id="XP_028886931.1">
    <property type="nucleotide sequence ID" value="XM_029021509.1"/>
</dbReference>
<evidence type="ECO:0000313" key="3">
    <source>
        <dbReference type="Proteomes" id="UP000192257"/>
    </source>
</evidence>
<feature type="non-terminal residue" evidence="2">
    <location>
        <position position="1"/>
    </location>
</feature>